<sequence>MATTSYNDNKWTWGGRFESNSVSDAQQLLCLMFPATEISSFGLGNPDRTEEATLEALANLGGAQKIPLLIVQVLHEYLDRYTADDGTPLFSGGSHFLSRDPDSPPTQAQLELDVVESFAASVTLMLATISFARSLQRSVKREEHLSSLRQLEERAGRRLTAAMVGLLRSFTINTFEETSRMGQALLRSVNQAGLPERRVVHDLRHELRDVIAGLRDEIQIGSGQSKGGDLDSPNLLFECGWSWGVIRDAERVPFFDLSQQRDGVASDEPYLYFTMVALDAIADLFTERTRRASLLDEDQQRLARALQIRWDLTQEYWAVLADFGPAQWPLEDIPWRATDEIESDYLSVLVAGVAMRNLVEVRADDLDLSRMGTLLSELANRGRITRRPTEDDQALQKLHDPGFQLPLVVSGEAIGPHLIWPVQDYAAVLLKRSARLATMLKDTDLYSDVLTLMNSLWDHLDLRRMKDGNTKTLWDQPSLAYSTLTRTYDQPSWQMTVRVVESLVLAAGLVANEPLRSDTLYNLTRDMISEAEHLLDQEFLIGADNAGPSMRRTIQSVNANLQRAKTILSKRPASAHALVSSVLLELDTLAAAREDSTWAR</sequence>
<comment type="caution">
    <text evidence="1">The sequence shown here is derived from an EMBL/GenBank/DDBJ whole genome shotgun (WGS) entry which is preliminary data.</text>
</comment>
<accession>A0A8J3VIP8</accession>
<dbReference type="InterPro" id="IPR049777">
    <property type="entry name" value="SCO2524-like"/>
</dbReference>
<gene>
    <name evidence="1" type="ORF">Rhe02_53530</name>
</gene>
<keyword evidence="2" id="KW-1185">Reference proteome</keyword>
<protein>
    <submittedName>
        <fullName evidence="1">Uncharacterized protein</fullName>
    </submittedName>
</protein>
<dbReference type="NCBIfam" id="NF040567">
    <property type="entry name" value="SCO2524_fam"/>
    <property type="match status" value="1"/>
</dbReference>
<dbReference type="EMBL" id="BONY01000035">
    <property type="protein sequence ID" value="GIH07286.1"/>
    <property type="molecule type" value="Genomic_DNA"/>
</dbReference>
<dbReference type="Proteomes" id="UP000612899">
    <property type="component" value="Unassembled WGS sequence"/>
</dbReference>
<reference evidence="1" key="1">
    <citation type="submission" date="2021-01" db="EMBL/GenBank/DDBJ databases">
        <title>Whole genome shotgun sequence of Rhizocola hellebori NBRC 109834.</title>
        <authorList>
            <person name="Komaki H."/>
            <person name="Tamura T."/>
        </authorList>
    </citation>
    <scope>NUCLEOTIDE SEQUENCE</scope>
    <source>
        <strain evidence="1">NBRC 109834</strain>
    </source>
</reference>
<organism evidence="1 2">
    <name type="scientific">Rhizocola hellebori</name>
    <dbReference type="NCBI Taxonomy" id="1392758"/>
    <lineage>
        <taxon>Bacteria</taxon>
        <taxon>Bacillati</taxon>
        <taxon>Actinomycetota</taxon>
        <taxon>Actinomycetes</taxon>
        <taxon>Micromonosporales</taxon>
        <taxon>Micromonosporaceae</taxon>
        <taxon>Rhizocola</taxon>
    </lineage>
</organism>
<evidence type="ECO:0000313" key="1">
    <source>
        <dbReference type="EMBL" id="GIH07286.1"/>
    </source>
</evidence>
<dbReference type="AlphaFoldDB" id="A0A8J3VIP8"/>
<proteinExistence type="predicted"/>
<evidence type="ECO:0000313" key="2">
    <source>
        <dbReference type="Proteomes" id="UP000612899"/>
    </source>
</evidence>
<name>A0A8J3VIP8_9ACTN</name>